<dbReference type="Proteomes" id="UP001590951">
    <property type="component" value="Unassembled WGS sequence"/>
</dbReference>
<keyword evidence="1" id="KW-0732">Signal</keyword>
<evidence type="ECO:0000256" key="1">
    <source>
        <dbReference type="SAM" id="SignalP"/>
    </source>
</evidence>
<proteinExistence type="predicted"/>
<accession>A0ABR4AL50</accession>
<feature type="signal peptide" evidence="1">
    <location>
        <begin position="1"/>
        <end position="28"/>
    </location>
</feature>
<organism evidence="2 3">
    <name type="scientific">Lepraria finkii</name>
    <dbReference type="NCBI Taxonomy" id="1340010"/>
    <lineage>
        <taxon>Eukaryota</taxon>
        <taxon>Fungi</taxon>
        <taxon>Dikarya</taxon>
        <taxon>Ascomycota</taxon>
        <taxon>Pezizomycotina</taxon>
        <taxon>Lecanoromycetes</taxon>
        <taxon>OSLEUM clade</taxon>
        <taxon>Lecanoromycetidae</taxon>
        <taxon>Lecanorales</taxon>
        <taxon>Lecanorineae</taxon>
        <taxon>Stereocaulaceae</taxon>
        <taxon>Lepraria</taxon>
    </lineage>
</organism>
<evidence type="ECO:0000313" key="2">
    <source>
        <dbReference type="EMBL" id="KAL2046482.1"/>
    </source>
</evidence>
<name>A0ABR4AL50_9LECA</name>
<evidence type="ECO:0000313" key="3">
    <source>
        <dbReference type="Proteomes" id="UP001590951"/>
    </source>
</evidence>
<gene>
    <name evidence="2" type="ORF">ABVK25_011817</name>
</gene>
<comment type="caution">
    <text evidence="2">The sequence shown here is derived from an EMBL/GenBank/DDBJ whole genome shotgun (WGS) entry which is preliminary data.</text>
</comment>
<sequence>MNILTCCLLIFLTAGAALNSSLIPSALAFSNQNITITTTHPSLGEWPPTPFAFQIYGPLFMNIISYGSEPPASLSDSNILQALTRFKNRIISRGHPADPYAPTALHSARVTAYLLRPSEEETPVFKRWQAAAVMEAIYNRTVEFGGREIADAEIVDGVDVVRKFELRFDNPSGETSR</sequence>
<reference evidence="2 3" key="1">
    <citation type="submission" date="2024-09" db="EMBL/GenBank/DDBJ databases">
        <title>Rethinking Asexuality: The Enigmatic Case of Functional Sexual Genes in Lepraria (Stereocaulaceae).</title>
        <authorList>
            <person name="Doellman M."/>
            <person name="Sun Y."/>
            <person name="Barcenas-Pena A."/>
            <person name="Lumbsch H.T."/>
            <person name="Grewe F."/>
        </authorList>
    </citation>
    <scope>NUCLEOTIDE SEQUENCE [LARGE SCALE GENOMIC DNA]</scope>
    <source>
        <strain evidence="2 3">Grewe 0041</strain>
    </source>
</reference>
<feature type="chain" id="PRO_5045910008" evidence="1">
    <location>
        <begin position="29"/>
        <end position="177"/>
    </location>
</feature>
<keyword evidence="3" id="KW-1185">Reference proteome</keyword>
<protein>
    <submittedName>
        <fullName evidence="2">Uncharacterized protein</fullName>
    </submittedName>
</protein>
<dbReference type="EMBL" id="JBHFEH010000119">
    <property type="protein sequence ID" value="KAL2046482.1"/>
    <property type="molecule type" value="Genomic_DNA"/>
</dbReference>